<evidence type="ECO:0000256" key="5">
    <source>
        <dbReference type="ARBA" id="ARBA00022842"/>
    </source>
</evidence>
<dbReference type="GO" id="GO:0006637">
    <property type="term" value="P:acyl-CoA metabolic process"/>
    <property type="evidence" value="ECO:0007669"/>
    <property type="project" value="UniProtKB-ARBA"/>
</dbReference>
<comment type="cofactor">
    <cofactor evidence="1">
        <name>Mn(2+)</name>
        <dbReference type="ChEBI" id="CHEBI:29035"/>
    </cofactor>
</comment>
<dbReference type="PROSITE" id="PS51462">
    <property type="entry name" value="NUDIX"/>
    <property type="match status" value="1"/>
</dbReference>
<reference evidence="9 10" key="1">
    <citation type="submission" date="2024-11" db="EMBL/GenBank/DDBJ databases">
        <title>Chromosome-level genome assembly of Eucalyptus globulus Labill. provides insights into its genome evolution.</title>
        <authorList>
            <person name="Li X."/>
        </authorList>
    </citation>
    <scope>NUCLEOTIDE SEQUENCE [LARGE SCALE GENOMIC DNA]</scope>
    <source>
        <strain evidence="9">CL2024</strain>
        <tissue evidence="9">Fresh tender leaves</tissue>
    </source>
</reference>
<keyword evidence="5" id="KW-0460">Magnesium</keyword>
<keyword evidence="4" id="KW-0378">Hydrolase</keyword>
<evidence type="ECO:0000256" key="3">
    <source>
        <dbReference type="ARBA" id="ARBA00022723"/>
    </source>
</evidence>
<dbReference type="FunFam" id="3.90.79.10:FF:000036">
    <property type="entry name" value="Nudix hydrolase 11"/>
    <property type="match status" value="1"/>
</dbReference>
<feature type="compositionally biased region" description="Polar residues" evidence="7">
    <location>
        <begin position="90"/>
        <end position="99"/>
    </location>
</feature>
<keyword evidence="6" id="KW-0464">Manganese</keyword>
<evidence type="ECO:0000259" key="8">
    <source>
        <dbReference type="PROSITE" id="PS51462"/>
    </source>
</evidence>
<feature type="compositionally biased region" description="Low complexity" evidence="7">
    <location>
        <begin position="48"/>
        <end position="61"/>
    </location>
</feature>
<evidence type="ECO:0000256" key="6">
    <source>
        <dbReference type="ARBA" id="ARBA00023211"/>
    </source>
</evidence>
<dbReference type="PANTHER" id="PTHR12992:SF41">
    <property type="entry name" value="NUDIX HYDROLASE 11"/>
    <property type="match status" value="1"/>
</dbReference>
<protein>
    <recommendedName>
        <fullName evidence="8">Nudix hydrolase domain-containing protein</fullName>
    </recommendedName>
</protein>
<keyword evidence="3" id="KW-0479">Metal-binding</keyword>
<evidence type="ECO:0000313" key="10">
    <source>
        <dbReference type="Proteomes" id="UP001634007"/>
    </source>
</evidence>
<dbReference type="Gene3D" id="3.90.79.10">
    <property type="entry name" value="Nucleoside Triphosphate Pyrophosphohydrolase"/>
    <property type="match status" value="1"/>
</dbReference>
<keyword evidence="10" id="KW-1185">Reference proteome</keyword>
<dbReference type="GO" id="GO:0005737">
    <property type="term" value="C:cytoplasm"/>
    <property type="evidence" value="ECO:0007669"/>
    <property type="project" value="UniProtKB-ARBA"/>
</dbReference>
<evidence type="ECO:0000313" key="9">
    <source>
        <dbReference type="EMBL" id="KAL3741762.1"/>
    </source>
</evidence>
<dbReference type="InterPro" id="IPR015797">
    <property type="entry name" value="NUDIX_hydrolase-like_dom_sf"/>
</dbReference>
<accession>A0ABD3KQV9</accession>
<evidence type="ECO:0000256" key="1">
    <source>
        <dbReference type="ARBA" id="ARBA00001936"/>
    </source>
</evidence>
<dbReference type="Proteomes" id="UP001634007">
    <property type="component" value="Unassembled WGS sequence"/>
</dbReference>
<evidence type="ECO:0000256" key="7">
    <source>
        <dbReference type="SAM" id="MobiDB-lite"/>
    </source>
</evidence>
<dbReference type="InterPro" id="IPR000086">
    <property type="entry name" value="NUDIX_hydrolase_dom"/>
</dbReference>
<dbReference type="GO" id="GO:0008893">
    <property type="term" value="F:guanosine-3',5'-bis(diphosphate) 3'-diphosphatase activity"/>
    <property type="evidence" value="ECO:0007669"/>
    <property type="project" value="UniProtKB-ARBA"/>
</dbReference>
<gene>
    <name evidence="9" type="ORF">ACJRO7_017262</name>
</gene>
<organism evidence="9 10">
    <name type="scientific">Eucalyptus globulus</name>
    <name type="common">Tasmanian blue gum</name>
    <dbReference type="NCBI Taxonomy" id="34317"/>
    <lineage>
        <taxon>Eukaryota</taxon>
        <taxon>Viridiplantae</taxon>
        <taxon>Streptophyta</taxon>
        <taxon>Embryophyta</taxon>
        <taxon>Tracheophyta</taxon>
        <taxon>Spermatophyta</taxon>
        <taxon>Magnoliopsida</taxon>
        <taxon>eudicotyledons</taxon>
        <taxon>Gunneridae</taxon>
        <taxon>Pentapetalae</taxon>
        <taxon>rosids</taxon>
        <taxon>malvids</taxon>
        <taxon>Myrtales</taxon>
        <taxon>Myrtaceae</taxon>
        <taxon>Myrtoideae</taxon>
        <taxon>Eucalypteae</taxon>
        <taxon>Eucalyptus</taxon>
    </lineage>
</organism>
<dbReference type="Pfam" id="PF00293">
    <property type="entry name" value="NUDIX"/>
    <property type="match status" value="1"/>
</dbReference>
<feature type="domain" description="Nudix hydrolase" evidence="8">
    <location>
        <begin position="117"/>
        <end position="277"/>
    </location>
</feature>
<proteinExistence type="predicted"/>
<name>A0ABD3KQV9_EUCGL</name>
<dbReference type="EMBL" id="JBJKBG010000004">
    <property type="protein sequence ID" value="KAL3741762.1"/>
    <property type="molecule type" value="Genomic_DNA"/>
</dbReference>
<evidence type="ECO:0000256" key="2">
    <source>
        <dbReference type="ARBA" id="ARBA00001946"/>
    </source>
</evidence>
<dbReference type="PANTHER" id="PTHR12992">
    <property type="entry name" value="NUDIX HYDROLASE"/>
    <property type="match status" value="1"/>
</dbReference>
<feature type="region of interest" description="Disordered" evidence="7">
    <location>
        <begin position="43"/>
        <end position="114"/>
    </location>
</feature>
<dbReference type="GO" id="GO:0046872">
    <property type="term" value="F:metal ion binding"/>
    <property type="evidence" value="ECO:0007669"/>
    <property type="project" value="UniProtKB-KW"/>
</dbReference>
<dbReference type="InterPro" id="IPR045121">
    <property type="entry name" value="CoAse"/>
</dbReference>
<dbReference type="GO" id="GO:0010945">
    <property type="term" value="F:coenzyme A diphosphatase activity"/>
    <property type="evidence" value="ECO:0007669"/>
    <property type="project" value="UniProtKB-ARBA"/>
</dbReference>
<comment type="cofactor">
    <cofactor evidence="2">
        <name>Mg(2+)</name>
        <dbReference type="ChEBI" id="CHEBI:18420"/>
    </cofactor>
</comment>
<dbReference type="GO" id="GO:0015937">
    <property type="term" value="P:coenzyme A biosynthetic process"/>
    <property type="evidence" value="ECO:0007669"/>
    <property type="project" value="UniProtKB-ARBA"/>
</dbReference>
<dbReference type="CDD" id="cd03426">
    <property type="entry name" value="NUDIX_CoAse_Nudt7"/>
    <property type="match status" value="1"/>
</dbReference>
<comment type="caution">
    <text evidence="9">The sequence shown here is derived from an EMBL/GenBank/DDBJ whole genome shotgun (WGS) entry which is preliminary data.</text>
</comment>
<evidence type="ECO:0000256" key="4">
    <source>
        <dbReference type="ARBA" id="ARBA00022801"/>
    </source>
</evidence>
<dbReference type="SUPFAM" id="SSF55811">
    <property type="entry name" value="Nudix"/>
    <property type="match status" value="1"/>
</dbReference>
<dbReference type="AlphaFoldDB" id="A0ABD3KQV9"/>
<sequence>MDPRREWLVQAILLDPLCHVPRLLPKTSRRTYIIDWPFCNQPTNRTMTSTTPSTASPLALPDSHGLAPLARRLRCYEPPPPSRQTDRQQPETLDSSETGAGQGSEIAPESLRRRPRSTRAAVLICLFEGSGGGGEGDLRVLLTKRASTLSAHPGEVSLPGGKREEGDADDIATALREAKEEIGLDPSLVEVVTVLQPFVTKIGITVVPVVGILADKNSYHPATNPAEVEAIFDAPLEMFLHDENRRAEEREWMGDKYLLHRFDYQTADKKYEIFALTAGILIRTASVVYQRPPAFAERCPKFWHS</sequence>